<keyword evidence="3" id="KW-1185">Reference proteome</keyword>
<dbReference type="RefSeq" id="WP_271166484.1">
    <property type="nucleotide sequence ID" value="NZ_BSFD01000011.1"/>
</dbReference>
<evidence type="ECO:0000313" key="3">
    <source>
        <dbReference type="Proteomes" id="UP001143509"/>
    </source>
</evidence>
<dbReference type="EMBL" id="BSFD01000011">
    <property type="protein sequence ID" value="GLK50345.1"/>
    <property type="molecule type" value="Genomic_DNA"/>
</dbReference>
<comment type="caution">
    <text evidence="2">The sequence shown here is derived from an EMBL/GenBank/DDBJ whole genome shotgun (WGS) entry which is preliminary data.</text>
</comment>
<dbReference type="Proteomes" id="UP001143509">
    <property type="component" value="Unassembled WGS sequence"/>
</dbReference>
<proteinExistence type="predicted"/>
<protein>
    <recommendedName>
        <fullName evidence="4">Methyltransferase type 11</fullName>
    </recommendedName>
</protein>
<reference evidence="2" key="1">
    <citation type="journal article" date="2014" name="Int. J. Syst. Evol. Microbiol.">
        <title>Complete genome of a new Firmicutes species belonging to the dominant human colonic microbiota ('Ruminococcus bicirculans') reveals two chromosomes and a selective capacity to utilize plant glucans.</title>
        <authorList>
            <consortium name="NISC Comparative Sequencing Program"/>
            <person name="Wegmann U."/>
            <person name="Louis P."/>
            <person name="Goesmann A."/>
            <person name="Henrissat B."/>
            <person name="Duncan S.H."/>
            <person name="Flint H.J."/>
        </authorList>
    </citation>
    <scope>NUCLEOTIDE SEQUENCE</scope>
    <source>
        <strain evidence="2">VKM B-1499</strain>
    </source>
</reference>
<accession>A0ABQ5TER7</accession>
<sequence length="269" mass="27955">MSVTVPYRLLTAGLSAAILSVGLSACDSENGVRITTSTTRTADDASQGVLKVVDGLQCPDTVSVLTRKGSASPGGGSCTYGGPRGAEVVLYLVKLDGRTPEDVLRDYERRLSAEIPQAAVRIDARETETGEEKASVEAPGVDIKTKGEDATVSLPGLHIETQGDNATVRIAGINIESKDGQGVRTETSAVSVNTNGETTQVRTQAPGEATRMTFLLADDSVEAGAWRQVGFVARGPAGGPLVIATVRSKAKNGRVFESAKELVALNVGD</sequence>
<name>A0ABQ5TER7_9CAUL</name>
<reference evidence="2" key="2">
    <citation type="submission" date="2023-01" db="EMBL/GenBank/DDBJ databases">
        <authorList>
            <person name="Sun Q."/>
            <person name="Evtushenko L."/>
        </authorList>
    </citation>
    <scope>NUCLEOTIDE SEQUENCE</scope>
    <source>
        <strain evidence="2">VKM B-1499</strain>
    </source>
</reference>
<evidence type="ECO:0008006" key="4">
    <source>
        <dbReference type="Google" id="ProtNLM"/>
    </source>
</evidence>
<feature type="chain" id="PRO_5045869968" description="Methyltransferase type 11" evidence="1">
    <location>
        <begin position="26"/>
        <end position="269"/>
    </location>
</feature>
<evidence type="ECO:0000256" key="1">
    <source>
        <dbReference type="SAM" id="SignalP"/>
    </source>
</evidence>
<gene>
    <name evidence="2" type="ORF">GCM10017620_33190</name>
</gene>
<organism evidence="2 3">
    <name type="scientific">Brevundimonas intermedia</name>
    <dbReference type="NCBI Taxonomy" id="74315"/>
    <lineage>
        <taxon>Bacteria</taxon>
        <taxon>Pseudomonadati</taxon>
        <taxon>Pseudomonadota</taxon>
        <taxon>Alphaproteobacteria</taxon>
        <taxon>Caulobacterales</taxon>
        <taxon>Caulobacteraceae</taxon>
        <taxon>Brevundimonas</taxon>
    </lineage>
</organism>
<feature type="signal peptide" evidence="1">
    <location>
        <begin position="1"/>
        <end position="25"/>
    </location>
</feature>
<evidence type="ECO:0000313" key="2">
    <source>
        <dbReference type="EMBL" id="GLK50345.1"/>
    </source>
</evidence>
<keyword evidence="1" id="KW-0732">Signal</keyword>